<protein>
    <submittedName>
        <fullName evidence="2">Uncharacterized protein</fullName>
    </submittedName>
</protein>
<evidence type="ECO:0000313" key="3">
    <source>
        <dbReference type="Proteomes" id="UP000041625"/>
    </source>
</evidence>
<feature type="region of interest" description="Disordered" evidence="1">
    <location>
        <begin position="36"/>
        <end position="56"/>
    </location>
</feature>
<name>A0AA86XN60_9VIBR</name>
<evidence type="ECO:0000256" key="1">
    <source>
        <dbReference type="SAM" id="MobiDB-lite"/>
    </source>
</evidence>
<dbReference type="EMBL" id="CCKJ01000040">
    <property type="protein sequence ID" value="CDT82289.1"/>
    <property type="molecule type" value="Genomic_DNA"/>
</dbReference>
<accession>A0AA86XN60</accession>
<evidence type="ECO:0000313" key="2">
    <source>
        <dbReference type="EMBL" id="CDT82289.1"/>
    </source>
</evidence>
<feature type="compositionally biased region" description="Basic and acidic residues" evidence="1">
    <location>
        <begin position="39"/>
        <end position="56"/>
    </location>
</feature>
<sequence length="56" mass="6501">MPVPLQINYVEDRCQTFNNVAYCIVRGSYNQLASPMNVDRSEKKQFQGRHTISESH</sequence>
<reference evidence="2 3" key="1">
    <citation type="submission" date="2014-06" db="EMBL/GenBank/DDBJ databases">
        <authorList>
            <person name="Le Roux F."/>
        </authorList>
    </citation>
    <scope>NUCLEOTIDE SEQUENCE [LARGE SCALE GENOMIC DNA]</scope>
    <source>
        <strain evidence="2 3">J2-31</strain>
    </source>
</reference>
<comment type="caution">
    <text evidence="2">The sequence shown here is derived from an EMBL/GenBank/DDBJ whole genome shotgun (WGS) entry which is preliminary data.</text>
</comment>
<dbReference type="AlphaFoldDB" id="A0AA86XN60"/>
<dbReference type="Proteomes" id="UP000041625">
    <property type="component" value="Unassembled WGS sequence"/>
</dbReference>
<keyword evidence="3" id="KW-1185">Reference proteome</keyword>
<organism evidence="2 3">
    <name type="scientific">Vibrio coralliirubri</name>
    <dbReference type="NCBI Taxonomy" id="1516159"/>
    <lineage>
        <taxon>Bacteria</taxon>
        <taxon>Pseudomonadati</taxon>
        <taxon>Pseudomonadota</taxon>
        <taxon>Gammaproteobacteria</taxon>
        <taxon>Vibrionales</taxon>
        <taxon>Vibrionaceae</taxon>
        <taxon>Vibrio</taxon>
    </lineage>
</organism>
<proteinExistence type="predicted"/>
<gene>
    <name evidence="2" type="ORF">VCR31J2_1340014</name>
</gene>